<dbReference type="EMBL" id="SMLL01000004">
    <property type="protein sequence ID" value="TFY99496.1"/>
    <property type="molecule type" value="Genomic_DNA"/>
</dbReference>
<evidence type="ECO:0000313" key="2">
    <source>
        <dbReference type="Proteomes" id="UP000297564"/>
    </source>
</evidence>
<dbReference type="Gene3D" id="1.20.1270.360">
    <property type="match status" value="1"/>
</dbReference>
<dbReference type="PANTHER" id="PTHR37310">
    <property type="entry name" value="CYTOPLASMIC PROTEIN-RELATED"/>
    <property type="match status" value="1"/>
</dbReference>
<dbReference type="InterPro" id="IPR005560">
    <property type="entry name" value="Csp_YhjQ"/>
</dbReference>
<proteinExistence type="predicted"/>
<dbReference type="Pfam" id="PF03860">
    <property type="entry name" value="Csp"/>
    <property type="match status" value="1"/>
</dbReference>
<dbReference type="AlphaFoldDB" id="A0A4Z0BJN1"/>
<protein>
    <submittedName>
        <fullName evidence="1">Four-helix bundle copper-binding protein</fullName>
    </submittedName>
</protein>
<keyword evidence="2" id="KW-1185">Reference proteome</keyword>
<accession>A0A4Z0BJN1</accession>
<reference evidence="1 2" key="1">
    <citation type="submission" date="2019-03" db="EMBL/GenBank/DDBJ databases">
        <title>Ramlibacter rhizophilus CCTCC AB2015357, whole genome shotgun sequence.</title>
        <authorList>
            <person name="Zhang X."/>
            <person name="Feng G."/>
            <person name="Zhu H."/>
        </authorList>
    </citation>
    <scope>NUCLEOTIDE SEQUENCE [LARGE SCALE GENOMIC DNA]</scope>
    <source>
        <strain evidence="1 2">CCTCC AB2015357</strain>
    </source>
</reference>
<organism evidence="1 2">
    <name type="scientific">Ramlibacter rhizophilus</name>
    <dbReference type="NCBI Taxonomy" id="1781167"/>
    <lineage>
        <taxon>Bacteria</taxon>
        <taxon>Pseudomonadati</taxon>
        <taxon>Pseudomonadota</taxon>
        <taxon>Betaproteobacteria</taxon>
        <taxon>Burkholderiales</taxon>
        <taxon>Comamonadaceae</taxon>
        <taxon>Ramlibacter</taxon>
    </lineage>
</organism>
<sequence>MGIQDAMHRWADCIAACNACAVACHHCAAACLQEPDVKSMARCIALDMDCAQICQLAAAFMAGGSEHAAETCRLCARICRSCGDECGQHEADHCQQCAEACRHCAEACERMANTAGAVA</sequence>
<dbReference type="Proteomes" id="UP000297564">
    <property type="component" value="Unassembled WGS sequence"/>
</dbReference>
<dbReference type="RefSeq" id="WP_135285039.1">
    <property type="nucleotide sequence ID" value="NZ_SMLL01000004.1"/>
</dbReference>
<dbReference type="PANTHER" id="PTHR37310:SF1">
    <property type="entry name" value="CYTOPLASMIC PROTEIN"/>
    <property type="match status" value="1"/>
</dbReference>
<gene>
    <name evidence="1" type="ORF">EZ242_10070</name>
</gene>
<name>A0A4Z0BJN1_9BURK</name>
<comment type="caution">
    <text evidence="1">The sequence shown here is derived from an EMBL/GenBank/DDBJ whole genome shotgun (WGS) entry which is preliminary data.</text>
</comment>
<evidence type="ECO:0000313" key="1">
    <source>
        <dbReference type="EMBL" id="TFY99496.1"/>
    </source>
</evidence>
<dbReference type="OrthoDB" id="5396211at2"/>
<dbReference type="CDD" id="cd08026">
    <property type="entry name" value="DUF326"/>
    <property type="match status" value="1"/>
</dbReference>
<dbReference type="InterPro" id="IPR044543">
    <property type="entry name" value="YHJQ-like"/>
</dbReference>